<dbReference type="Proteomes" id="UP001141806">
    <property type="component" value="Unassembled WGS sequence"/>
</dbReference>
<name>A0A9Q0KCG7_9MAGN</name>
<comment type="caution">
    <text evidence="1">The sequence shown here is derived from an EMBL/GenBank/DDBJ whole genome shotgun (WGS) entry which is preliminary data.</text>
</comment>
<reference evidence="1" key="1">
    <citation type="journal article" date="2023" name="Plant J.">
        <title>The genome of the king protea, Protea cynaroides.</title>
        <authorList>
            <person name="Chang J."/>
            <person name="Duong T.A."/>
            <person name="Schoeman C."/>
            <person name="Ma X."/>
            <person name="Roodt D."/>
            <person name="Barker N."/>
            <person name="Li Z."/>
            <person name="Van de Peer Y."/>
            <person name="Mizrachi E."/>
        </authorList>
    </citation>
    <scope>NUCLEOTIDE SEQUENCE</scope>
    <source>
        <tissue evidence="1">Young leaves</tissue>
    </source>
</reference>
<proteinExistence type="predicted"/>
<sequence>MSWRPFWSLLVQYAEVPRRATRSLLVSLVEVVSLVIVTQLCRGKDAVMVASQLWGLSYPSRAIKLGFAKSAPRSGLLGHADVPWRAPRSGLLGHAEVPKCRGAEECSAVRLVIDITEMLRLSFSLIEYCSNSSVWDFLVLMPLNFSCFGTSDNFHFIHAFSMRAETQRCRGVLTVRFSHPYRVSCLLGHAEVSRTIEVPRSGPWSGLLGHAEVPISTPHSGIFSYVVYRRVLRGEVYLVSAVAPRCEGVLMLRSVPWSNLLGHAEVPRSGGVVVPIVLQSVYSVMPRSVPRSGLLSNVEVYLVMLRCRGVLHCLVYSIMLRCRGAMECFAVKFTRSCRVCALRSSFFGHAEVLRCRDVLYG</sequence>
<gene>
    <name evidence="1" type="ORF">NE237_014689</name>
</gene>
<dbReference type="AlphaFoldDB" id="A0A9Q0KCG7"/>
<evidence type="ECO:0000313" key="1">
    <source>
        <dbReference type="EMBL" id="KAJ4967988.1"/>
    </source>
</evidence>
<accession>A0A9Q0KCG7</accession>
<dbReference type="EMBL" id="JAMYWD010000006">
    <property type="protein sequence ID" value="KAJ4967988.1"/>
    <property type="molecule type" value="Genomic_DNA"/>
</dbReference>
<evidence type="ECO:0000313" key="2">
    <source>
        <dbReference type="Proteomes" id="UP001141806"/>
    </source>
</evidence>
<organism evidence="1 2">
    <name type="scientific">Protea cynaroides</name>
    <dbReference type="NCBI Taxonomy" id="273540"/>
    <lineage>
        <taxon>Eukaryota</taxon>
        <taxon>Viridiplantae</taxon>
        <taxon>Streptophyta</taxon>
        <taxon>Embryophyta</taxon>
        <taxon>Tracheophyta</taxon>
        <taxon>Spermatophyta</taxon>
        <taxon>Magnoliopsida</taxon>
        <taxon>Proteales</taxon>
        <taxon>Proteaceae</taxon>
        <taxon>Protea</taxon>
    </lineage>
</organism>
<keyword evidence="2" id="KW-1185">Reference proteome</keyword>
<protein>
    <submittedName>
        <fullName evidence="1">Uncharacterized protein</fullName>
    </submittedName>
</protein>